<dbReference type="SMART" id="SM00855">
    <property type="entry name" value="PGAM"/>
    <property type="match status" value="1"/>
</dbReference>
<gene>
    <name evidence="6" type="ORF">DGYR_LOCUS2074</name>
</gene>
<keyword evidence="7" id="KW-1185">Reference proteome</keyword>
<dbReference type="PANTHER" id="PTHR20935:SF0">
    <property type="entry name" value="SERINE_THREONINE-PROTEIN PHOSPHATASE PGAM5, MITOCHONDRIAL"/>
    <property type="match status" value="1"/>
</dbReference>
<dbReference type="Proteomes" id="UP000549394">
    <property type="component" value="Unassembled WGS sequence"/>
</dbReference>
<keyword evidence="3" id="KW-0378">Hydrolase</keyword>
<dbReference type="InterPro" id="IPR013078">
    <property type="entry name" value="His_Pase_superF_clade-1"/>
</dbReference>
<evidence type="ECO:0000256" key="3">
    <source>
        <dbReference type="ARBA" id="ARBA00022801"/>
    </source>
</evidence>
<evidence type="ECO:0000313" key="6">
    <source>
        <dbReference type="EMBL" id="CAD5113025.1"/>
    </source>
</evidence>
<dbReference type="AlphaFoldDB" id="A0A7I8VCE5"/>
<dbReference type="OrthoDB" id="2118094at2759"/>
<evidence type="ECO:0000256" key="5">
    <source>
        <dbReference type="ARBA" id="ARBA00040722"/>
    </source>
</evidence>
<evidence type="ECO:0000313" key="7">
    <source>
        <dbReference type="Proteomes" id="UP000549394"/>
    </source>
</evidence>
<name>A0A7I8VCE5_9ANNE</name>
<accession>A0A7I8VCE5</accession>
<dbReference type="InterPro" id="IPR051021">
    <property type="entry name" value="Mito_Ser/Thr_phosphatase"/>
</dbReference>
<dbReference type="EC" id="3.1.3.16" evidence="2"/>
<dbReference type="GO" id="GO:0005739">
    <property type="term" value="C:mitochondrion"/>
    <property type="evidence" value="ECO:0007669"/>
    <property type="project" value="TreeGrafter"/>
</dbReference>
<sequence>MFSSRILKFAGKVTLISTGTAIFLYPNITNAAEVDKRQESVSWDSNWDKRNPDVMLEHYKFRLKKKALENEKSREEFSTKASRHILLIRHGQYNIKGSEDEERKLTEIGRLQAHETGKRLKDLALPYTMFVSSTMQRAKETAEIIENYLPIKIGIYDDNLREGMPYPPEPPIMMYRSEYRYHEDGARIEAAYRRYFKRTDPGQTEDSYDIVVCHANVIRYFICRVLQVSPSAWARMDLKHASITWVVIRPNGEIRIRQVGDCGHMPVKLMTSKNSS</sequence>
<comment type="caution">
    <text evidence="6">The sequence shown here is derived from an EMBL/GenBank/DDBJ whole genome shotgun (WGS) entry which is preliminary data.</text>
</comment>
<comment type="similarity">
    <text evidence="1">Belongs to the phosphoglycerate mutase family. BPG-dependent PGAM subfamily.</text>
</comment>
<dbReference type="PANTHER" id="PTHR20935">
    <property type="entry name" value="PHOSPHOGLYCERATE MUTASE-RELATED"/>
    <property type="match status" value="1"/>
</dbReference>
<proteinExistence type="inferred from homology"/>
<dbReference type="InterPro" id="IPR029033">
    <property type="entry name" value="His_PPase_superfam"/>
</dbReference>
<reference evidence="6 7" key="1">
    <citation type="submission" date="2020-08" db="EMBL/GenBank/DDBJ databases">
        <authorList>
            <person name="Hejnol A."/>
        </authorList>
    </citation>
    <scope>NUCLEOTIDE SEQUENCE [LARGE SCALE GENOMIC DNA]</scope>
</reference>
<protein>
    <recommendedName>
        <fullName evidence="4">Serine/threonine-protein phosphatase PGAM5, mitochondrial</fullName>
        <ecNumber evidence="2">3.1.3.16</ecNumber>
    </recommendedName>
    <alternativeName>
        <fullName evidence="5">Serine/threonine-protein phosphatase Pgam5, mitochondrial</fullName>
    </alternativeName>
</protein>
<evidence type="ECO:0000256" key="2">
    <source>
        <dbReference type="ARBA" id="ARBA00013081"/>
    </source>
</evidence>
<dbReference type="Gene3D" id="3.40.50.1240">
    <property type="entry name" value="Phosphoglycerate mutase-like"/>
    <property type="match status" value="1"/>
</dbReference>
<evidence type="ECO:0000256" key="1">
    <source>
        <dbReference type="ARBA" id="ARBA00006717"/>
    </source>
</evidence>
<dbReference type="Pfam" id="PF00300">
    <property type="entry name" value="His_Phos_1"/>
    <property type="match status" value="1"/>
</dbReference>
<dbReference type="CDD" id="cd07067">
    <property type="entry name" value="HP_PGM_like"/>
    <property type="match status" value="1"/>
</dbReference>
<dbReference type="GO" id="GO:0004722">
    <property type="term" value="F:protein serine/threonine phosphatase activity"/>
    <property type="evidence" value="ECO:0007669"/>
    <property type="project" value="UniProtKB-EC"/>
</dbReference>
<dbReference type="SUPFAM" id="SSF53254">
    <property type="entry name" value="Phosphoglycerate mutase-like"/>
    <property type="match status" value="1"/>
</dbReference>
<dbReference type="GO" id="GO:0090141">
    <property type="term" value="P:positive regulation of mitochondrial fission"/>
    <property type="evidence" value="ECO:0007669"/>
    <property type="project" value="TreeGrafter"/>
</dbReference>
<dbReference type="EMBL" id="CAJFCJ010000003">
    <property type="protein sequence ID" value="CAD5113025.1"/>
    <property type="molecule type" value="Genomic_DNA"/>
</dbReference>
<organism evidence="6 7">
    <name type="scientific">Dimorphilus gyrociliatus</name>
    <dbReference type="NCBI Taxonomy" id="2664684"/>
    <lineage>
        <taxon>Eukaryota</taxon>
        <taxon>Metazoa</taxon>
        <taxon>Spiralia</taxon>
        <taxon>Lophotrochozoa</taxon>
        <taxon>Annelida</taxon>
        <taxon>Polychaeta</taxon>
        <taxon>Polychaeta incertae sedis</taxon>
        <taxon>Dinophilidae</taxon>
        <taxon>Dimorphilus</taxon>
    </lineage>
</organism>
<evidence type="ECO:0000256" key="4">
    <source>
        <dbReference type="ARBA" id="ARBA00039765"/>
    </source>
</evidence>